<dbReference type="OrthoDB" id="17123at10239"/>
<sequence length="100" mass="11480">MNKSKENFTTIMSSLQQQHDADIQFAKDASILLKSEVNPYNNSLLVKLLVDVMASWFGAEDSKDRINHFMYGMDFGRYKEKEVVSINDLWDSLVKNSQNG</sequence>
<gene>
    <name evidence="1" type="ORF">Phi46:3_gp066</name>
</gene>
<dbReference type="EMBL" id="KC821622">
    <property type="protein sequence ID" value="AGO48810.1"/>
    <property type="molecule type" value="Genomic_DNA"/>
</dbReference>
<reference evidence="2" key="2">
    <citation type="submission" date="2013-03" db="EMBL/GenBank/DDBJ databases">
        <title>The Cellulophaga phages: a novel, diverse, and globally ubiquitous model system.</title>
        <authorList>
            <person name="Holmfeldt K."/>
            <person name="Solonenko N."/>
            <person name="Shah M."/>
            <person name="Corrier K."/>
            <person name="Riemann L."/>
            <person name="VerBerkmoes N.C."/>
            <person name="Sullivan M.B."/>
        </authorList>
    </citation>
    <scope>NUCLEOTIDE SEQUENCE [LARGE SCALE GENOMIC DNA]</scope>
</reference>
<evidence type="ECO:0000313" key="2">
    <source>
        <dbReference type="Proteomes" id="UP000014727"/>
    </source>
</evidence>
<protein>
    <submittedName>
        <fullName evidence="1">Uncharacterized protein</fullName>
    </submittedName>
</protein>
<proteinExistence type="predicted"/>
<keyword evidence="2" id="KW-1185">Reference proteome</keyword>
<reference evidence="1 2" key="1">
    <citation type="journal article" date="2013" name="Proc. Natl. Acad. Sci. U.S.A.">
        <title>Twelve previously unknown phage genera are ubiquitous in global oceans.</title>
        <authorList>
            <person name="Holmfeldt K."/>
            <person name="Solonenko N."/>
            <person name="Shah M."/>
            <person name="Corrier K."/>
            <person name="Riemann L."/>
            <person name="Verberkmoes N.C."/>
            <person name="Sullivan M.B."/>
        </authorList>
    </citation>
    <scope>NUCLEOTIDE SEQUENCE [LARGE SCALE GENOMIC DNA]</scope>
    <source>
        <strain evidence="1">Phi46:3</strain>
    </source>
</reference>
<dbReference type="KEGG" id="vg:16797259"/>
<dbReference type="RefSeq" id="YP_008241109.1">
    <property type="nucleotide sequence ID" value="NC_021792.1"/>
</dbReference>
<accession>S0A1X7</accession>
<organism evidence="1 2">
    <name type="scientific">Cellulophaga phage phi46:3</name>
    <dbReference type="NCBI Taxonomy" id="1327985"/>
    <lineage>
        <taxon>Viruses</taxon>
        <taxon>Duplodnaviria</taxon>
        <taxon>Heunggongvirae</taxon>
        <taxon>Uroviricota</taxon>
        <taxon>Caudoviricetes</taxon>
        <taxon>Pachyviridae</taxon>
        <taxon>Bacelvirus</taxon>
        <taxon>Bacelvirus phi46tres</taxon>
    </lineage>
</organism>
<dbReference type="GeneID" id="16797259"/>
<name>S0A1X7_9CAUD</name>
<evidence type="ECO:0000313" key="1">
    <source>
        <dbReference type="EMBL" id="AGO48810.1"/>
    </source>
</evidence>
<dbReference type="Proteomes" id="UP000014727">
    <property type="component" value="Segment"/>
</dbReference>